<feature type="transmembrane region" description="Helical" evidence="8">
    <location>
        <begin position="326"/>
        <end position="347"/>
    </location>
</feature>
<organism evidence="10 11">
    <name type="scientific">Roseibium hamelinense</name>
    <dbReference type="NCBI Taxonomy" id="150831"/>
    <lineage>
        <taxon>Bacteria</taxon>
        <taxon>Pseudomonadati</taxon>
        <taxon>Pseudomonadota</taxon>
        <taxon>Alphaproteobacteria</taxon>
        <taxon>Hyphomicrobiales</taxon>
        <taxon>Stappiaceae</taxon>
        <taxon>Roseibium</taxon>
    </lineage>
</organism>
<feature type="transmembrane region" description="Helical" evidence="8">
    <location>
        <begin position="145"/>
        <end position="165"/>
    </location>
</feature>
<keyword evidence="11" id="KW-1185">Reference proteome</keyword>
<feature type="domain" description="Phosphatidic acid phosphatase type 2/haloperoxidase" evidence="9">
    <location>
        <begin position="326"/>
        <end position="436"/>
    </location>
</feature>
<feature type="transmembrane region" description="Helical" evidence="8">
    <location>
        <begin position="421"/>
        <end position="439"/>
    </location>
</feature>
<feature type="transmembrane region" description="Helical" evidence="8">
    <location>
        <begin position="367"/>
        <end position="384"/>
    </location>
</feature>
<protein>
    <submittedName>
        <fullName evidence="10">Undecaprenyl-diphosphatase</fullName>
    </submittedName>
</protein>
<dbReference type="PANTHER" id="PTHR30353:SF15">
    <property type="entry name" value="INNER MEMBRANE PROTEIN YABI"/>
    <property type="match status" value="1"/>
</dbReference>
<feature type="transmembrane region" description="Helical" evidence="8">
    <location>
        <begin position="451"/>
        <end position="468"/>
    </location>
</feature>
<dbReference type="PANTHER" id="PTHR30353">
    <property type="entry name" value="INNER MEMBRANE PROTEIN DEDA-RELATED"/>
    <property type="match status" value="1"/>
</dbReference>
<keyword evidence="3" id="KW-1003">Cell membrane</keyword>
<keyword evidence="4 8" id="KW-0812">Transmembrane</keyword>
<evidence type="ECO:0000256" key="2">
    <source>
        <dbReference type="ARBA" id="ARBA00010792"/>
    </source>
</evidence>
<proteinExistence type="inferred from homology"/>
<evidence type="ECO:0000313" key="11">
    <source>
        <dbReference type="Proteomes" id="UP000320593"/>
    </source>
</evidence>
<evidence type="ECO:0000256" key="8">
    <source>
        <dbReference type="SAM" id="Phobius"/>
    </source>
</evidence>
<feature type="transmembrane region" description="Helical" evidence="8">
    <location>
        <begin position="177"/>
        <end position="194"/>
    </location>
</feature>
<evidence type="ECO:0000256" key="4">
    <source>
        <dbReference type="ARBA" id="ARBA00022692"/>
    </source>
</evidence>
<sequence length="687" mass="74260">MTDYLTQLVNFIGDNPEIAGLVCFAAAMGEALFIVGLFVPSTVVLVGAGTLVGLGKLDPVSIFVWTTLGAIAGDAISYWVGYVYKDKLRQIWPLSKYSSLMDRGEDFFRRHGGKSVFIGRFVPGVKSVVPGIAGMVGMNATRFTVINITSAIAWSVVHLGPGYLAGTALNAIGQISGRLALVLGALLVILFLAIMLGRWLIIIIIPLFPGAHAATVSWFAKRPDRVSQWIARNFDPEHPRSAGMLASAVLLLITMPLFFWIMGEVAPGEPMVRADIAILNLFESLRTPIGDKLMIAATMLGDGIVVGVVAAAVAIYLFARRAWRRAIGFLIAIGVTAVFVPTLKLLLHRSRPMDLYTGADAFSFPSGHATLNAVLYGICAVLIAHDRSRWAKAGIFTVTAILVITIGFSRVYLGAHWMSDVLAGLLFGTAMVSAFAFVFGSIHNEKVGRPTLAAIITSVLVVFGAYHVQTNFSDAILAYQPQSNIKVLSAAEWEATGWKQLPQNRIELSGEIEEPLVIQYAGDPAQFAHALEPYGWHLPPNWTITSITGFVTGETPAQDLPVLPRTQNGRQPILVLIRDDGGATAGGRWILRLWPSRFRISGPDREVPVFIGSVMHEEILRPMGEFSGPKTDREWPSLDENPAHLLPGAVIRHRSDKTEVILVNDRGASGAAAPAPPSNRLDTPVAN</sequence>
<dbReference type="AlphaFoldDB" id="A0A562T357"/>
<feature type="transmembrane region" description="Helical" evidence="8">
    <location>
        <begin position="31"/>
        <end position="55"/>
    </location>
</feature>
<evidence type="ECO:0000256" key="6">
    <source>
        <dbReference type="ARBA" id="ARBA00023136"/>
    </source>
</evidence>
<reference evidence="10 11" key="1">
    <citation type="submission" date="2019-07" db="EMBL/GenBank/DDBJ databases">
        <title>Genomic Encyclopedia of Archaeal and Bacterial Type Strains, Phase II (KMG-II): from individual species to whole genera.</title>
        <authorList>
            <person name="Goeker M."/>
        </authorList>
    </citation>
    <scope>NUCLEOTIDE SEQUENCE [LARGE SCALE GENOMIC DNA]</scope>
    <source>
        <strain evidence="10 11">ATCC BAA-252</strain>
    </source>
</reference>
<gene>
    <name evidence="10" type="ORF">JM93_02588</name>
</gene>
<comment type="subcellular location">
    <subcellularLocation>
        <location evidence="1">Cell membrane</location>
        <topology evidence="1">Multi-pass membrane protein</topology>
    </subcellularLocation>
</comment>
<dbReference type="Pfam" id="PF09335">
    <property type="entry name" value="VTT_dom"/>
    <property type="match status" value="1"/>
</dbReference>
<comment type="similarity">
    <text evidence="2">Belongs to the DedA family.</text>
</comment>
<feature type="region of interest" description="Disordered" evidence="7">
    <location>
        <begin position="665"/>
        <end position="687"/>
    </location>
</feature>
<dbReference type="EMBL" id="VLLF01000005">
    <property type="protein sequence ID" value="TWI87346.1"/>
    <property type="molecule type" value="Genomic_DNA"/>
</dbReference>
<dbReference type="SMART" id="SM00014">
    <property type="entry name" value="acidPPc"/>
    <property type="match status" value="1"/>
</dbReference>
<dbReference type="Gene3D" id="1.20.144.10">
    <property type="entry name" value="Phosphatidic acid phosphatase type 2/haloperoxidase"/>
    <property type="match status" value="1"/>
</dbReference>
<dbReference type="InterPro" id="IPR000326">
    <property type="entry name" value="PAP2/HPO"/>
</dbReference>
<evidence type="ECO:0000256" key="7">
    <source>
        <dbReference type="SAM" id="MobiDB-lite"/>
    </source>
</evidence>
<feature type="transmembrane region" description="Helical" evidence="8">
    <location>
        <begin position="200"/>
        <end position="220"/>
    </location>
</feature>
<dbReference type="GO" id="GO:0005886">
    <property type="term" value="C:plasma membrane"/>
    <property type="evidence" value="ECO:0007669"/>
    <property type="project" value="UniProtKB-SubCell"/>
</dbReference>
<dbReference type="Pfam" id="PF14067">
    <property type="entry name" value="LssY_C"/>
    <property type="match status" value="1"/>
</dbReference>
<dbReference type="SUPFAM" id="SSF48317">
    <property type="entry name" value="Acid phosphatase/Vanadium-dependent haloperoxidase"/>
    <property type="match status" value="1"/>
</dbReference>
<evidence type="ECO:0000259" key="9">
    <source>
        <dbReference type="SMART" id="SM00014"/>
    </source>
</evidence>
<dbReference type="CDD" id="cd03392">
    <property type="entry name" value="PAP2_like_2"/>
    <property type="match status" value="1"/>
</dbReference>
<dbReference type="RefSeq" id="WP_208995137.1">
    <property type="nucleotide sequence ID" value="NZ_SMLY01000082.1"/>
</dbReference>
<dbReference type="InterPro" id="IPR025902">
    <property type="entry name" value="LssY-like-C_dom"/>
</dbReference>
<dbReference type="InterPro" id="IPR032818">
    <property type="entry name" value="DedA-like"/>
</dbReference>
<feature type="transmembrane region" description="Helical" evidence="8">
    <location>
        <begin position="241"/>
        <end position="262"/>
    </location>
</feature>
<evidence type="ECO:0000256" key="5">
    <source>
        <dbReference type="ARBA" id="ARBA00022989"/>
    </source>
</evidence>
<dbReference type="InterPro" id="IPR032816">
    <property type="entry name" value="VTT_dom"/>
</dbReference>
<dbReference type="InterPro" id="IPR036938">
    <property type="entry name" value="PAP2/HPO_sf"/>
</dbReference>
<evidence type="ECO:0000256" key="1">
    <source>
        <dbReference type="ARBA" id="ARBA00004651"/>
    </source>
</evidence>
<feature type="transmembrane region" description="Helical" evidence="8">
    <location>
        <begin position="396"/>
        <end position="415"/>
    </location>
</feature>
<dbReference type="Proteomes" id="UP000320593">
    <property type="component" value="Unassembled WGS sequence"/>
</dbReference>
<feature type="transmembrane region" description="Helical" evidence="8">
    <location>
        <begin position="62"/>
        <end position="84"/>
    </location>
</feature>
<comment type="caution">
    <text evidence="10">The sequence shown here is derived from an EMBL/GenBank/DDBJ whole genome shotgun (WGS) entry which is preliminary data.</text>
</comment>
<evidence type="ECO:0000256" key="3">
    <source>
        <dbReference type="ARBA" id="ARBA00022475"/>
    </source>
</evidence>
<evidence type="ECO:0000313" key="10">
    <source>
        <dbReference type="EMBL" id="TWI87346.1"/>
    </source>
</evidence>
<dbReference type="Pfam" id="PF01569">
    <property type="entry name" value="PAP2"/>
    <property type="match status" value="1"/>
</dbReference>
<accession>A0A562T357</accession>
<keyword evidence="5 8" id="KW-1133">Transmembrane helix</keyword>
<name>A0A562T357_9HYPH</name>
<keyword evidence="6 8" id="KW-0472">Membrane</keyword>
<feature type="transmembrane region" description="Helical" evidence="8">
    <location>
        <begin position="293"/>
        <end position="319"/>
    </location>
</feature>